<evidence type="ECO:0000313" key="3">
    <source>
        <dbReference type="Proteomes" id="UP000324767"/>
    </source>
</evidence>
<proteinExistence type="predicted"/>
<name>A0A5M8PJZ1_9LECA</name>
<sequence length="219" mass="24682">MSAPLPEKPKEHGYHPRPWVPVKLGPPDRTELLVTEGALQVSRFGVSIAKMFKRKKNHCACRIKAMEECSKNAMREGLYNIETSIQQLWTSTPEPKSPMATYTQVNSLQAAIAEKAKDLMKHLEIVVGDTRHVRDDGIGDSIEAFLNAAQIDVVEIRFVISLEFTYVTEEAEFTCRTATQNAWYTVQHARLPAVHERPPLPMKWYAEREYGGAGTVDAD</sequence>
<evidence type="ECO:0000256" key="1">
    <source>
        <dbReference type="SAM" id="MobiDB-lite"/>
    </source>
</evidence>
<dbReference type="AlphaFoldDB" id="A0A5M8PJZ1"/>
<protein>
    <submittedName>
        <fullName evidence="2">Uncharacterized protein</fullName>
    </submittedName>
</protein>
<dbReference type="EMBL" id="VXIT01000012">
    <property type="protein sequence ID" value="KAA6409104.1"/>
    <property type="molecule type" value="Genomic_DNA"/>
</dbReference>
<reference evidence="2 3" key="1">
    <citation type="submission" date="2019-09" db="EMBL/GenBank/DDBJ databases">
        <title>The hologenome of the rock-dwelling lichen Lasallia pustulata.</title>
        <authorList>
            <person name="Greshake Tzovaras B."/>
            <person name="Segers F."/>
            <person name="Bicker A."/>
            <person name="Dal Grande F."/>
            <person name="Otte J."/>
            <person name="Hankeln T."/>
            <person name="Schmitt I."/>
            <person name="Ebersberger I."/>
        </authorList>
    </citation>
    <scope>NUCLEOTIDE SEQUENCE [LARGE SCALE GENOMIC DNA]</scope>
    <source>
        <strain evidence="2">A1-1</strain>
    </source>
</reference>
<evidence type="ECO:0000313" key="2">
    <source>
        <dbReference type="EMBL" id="KAA6409104.1"/>
    </source>
</evidence>
<dbReference type="Proteomes" id="UP000324767">
    <property type="component" value="Unassembled WGS sequence"/>
</dbReference>
<accession>A0A5M8PJZ1</accession>
<organism evidence="2 3">
    <name type="scientific">Lasallia pustulata</name>
    <dbReference type="NCBI Taxonomy" id="136370"/>
    <lineage>
        <taxon>Eukaryota</taxon>
        <taxon>Fungi</taxon>
        <taxon>Dikarya</taxon>
        <taxon>Ascomycota</taxon>
        <taxon>Pezizomycotina</taxon>
        <taxon>Lecanoromycetes</taxon>
        <taxon>OSLEUM clade</taxon>
        <taxon>Umbilicariomycetidae</taxon>
        <taxon>Umbilicariales</taxon>
        <taxon>Umbilicariaceae</taxon>
        <taxon>Lasallia</taxon>
    </lineage>
</organism>
<feature type="region of interest" description="Disordered" evidence="1">
    <location>
        <begin position="1"/>
        <end position="21"/>
    </location>
</feature>
<gene>
    <name evidence="2" type="ORF">FRX48_07448</name>
</gene>
<comment type="caution">
    <text evidence="2">The sequence shown here is derived from an EMBL/GenBank/DDBJ whole genome shotgun (WGS) entry which is preliminary data.</text>
</comment>